<keyword evidence="2" id="KW-1133">Transmembrane helix</keyword>
<accession>A0A368N7U7</accession>
<evidence type="ECO:0000313" key="3">
    <source>
        <dbReference type="EMBL" id="RCU46648.1"/>
    </source>
</evidence>
<dbReference type="Proteomes" id="UP000252189">
    <property type="component" value="Unassembled WGS sequence"/>
</dbReference>
<dbReference type="AlphaFoldDB" id="A0A368N7U7"/>
<feature type="region of interest" description="Disordered" evidence="1">
    <location>
        <begin position="109"/>
        <end position="163"/>
    </location>
</feature>
<reference evidence="3 4" key="1">
    <citation type="submission" date="2018-07" db="EMBL/GenBank/DDBJ databases">
        <title>Genome sequences of Haloplanus salinus JCM 18368T.</title>
        <authorList>
            <person name="Kim Y.B."/>
            <person name="Roh S.W."/>
        </authorList>
    </citation>
    <scope>NUCLEOTIDE SEQUENCE [LARGE SCALE GENOMIC DNA]</scope>
    <source>
        <strain evidence="3 4">JCM 18368</strain>
    </source>
</reference>
<evidence type="ECO:0000256" key="1">
    <source>
        <dbReference type="SAM" id="MobiDB-lite"/>
    </source>
</evidence>
<sequence>MTGLSRSAVGARLADLDPAALTAFVAAVYDARGWETAVSDGGVRATPPGEDEPRRLVVAADLGGPGGADAVDAVGAVDADDLYELLAYAVDADDRAALCRRFLDCDPAELTDDGRDGSGAVRTGREPAASTAGRERGGDGRVSGGPTAAAPGSGGDAAELTDDADGGRRRRVLVAGLVALLVVVGVVAAVGSPPVGSDEAAVGDAGGNTTATATATATATTTATATRTPVETTVVPRPEVRMGGGLPPAPGVVRVQEGYPPGVDAGGVTNASALAAAHRTALTNGSYRLSVEYREYVGGRPTGRVHEQTLVENATRYRSTVTTVGAFRGDAWAAANATTYADGERAYTRLTNETYADGTVILTESATEAESAGGDGWRSVAVTADRDRFASRTAGYLLWLLDDGDSTVVGSFERDGRTWVWIGVQPGSAAGTDAVGSVLVDERGLVRGIHYEYTYLPADSSSVRAVVSMEMTPTNASVVEPAWVRRGGE</sequence>
<keyword evidence="2" id="KW-0472">Membrane</keyword>
<proteinExistence type="predicted"/>
<comment type="caution">
    <text evidence="3">The sequence shown here is derived from an EMBL/GenBank/DDBJ whole genome shotgun (WGS) entry which is preliminary data.</text>
</comment>
<dbReference type="EMBL" id="QPHM01000001">
    <property type="protein sequence ID" value="RCU46648.1"/>
    <property type="molecule type" value="Genomic_DNA"/>
</dbReference>
<evidence type="ECO:0000313" key="4">
    <source>
        <dbReference type="Proteomes" id="UP000252189"/>
    </source>
</evidence>
<organism evidence="3 4">
    <name type="scientific">Haloplanus salinus</name>
    <dbReference type="NCBI Taxonomy" id="1126245"/>
    <lineage>
        <taxon>Archaea</taxon>
        <taxon>Methanobacteriati</taxon>
        <taxon>Methanobacteriota</taxon>
        <taxon>Stenosarchaea group</taxon>
        <taxon>Halobacteria</taxon>
        <taxon>Halobacteriales</taxon>
        <taxon>Haloferacaceae</taxon>
        <taxon>Haloplanus</taxon>
    </lineage>
</organism>
<gene>
    <name evidence="3" type="ORF">DU504_04615</name>
</gene>
<protein>
    <submittedName>
        <fullName evidence="3">Uncharacterized protein</fullName>
    </submittedName>
</protein>
<keyword evidence="2" id="KW-0812">Transmembrane</keyword>
<evidence type="ECO:0000256" key="2">
    <source>
        <dbReference type="SAM" id="Phobius"/>
    </source>
</evidence>
<dbReference type="OrthoDB" id="242565at2157"/>
<dbReference type="RefSeq" id="WP_114448202.1">
    <property type="nucleotide sequence ID" value="NZ_QPHM01000001.1"/>
</dbReference>
<feature type="transmembrane region" description="Helical" evidence="2">
    <location>
        <begin position="172"/>
        <end position="191"/>
    </location>
</feature>
<name>A0A368N7U7_9EURY</name>
<keyword evidence="4" id="KW-1185">Reference proteome</keyword>